<dbReference type="GO" id="GO:0016020">
    <property type="term" value="C:membrane"/>
    <property type="evidence" value="ECO:0007669"/>
    <property type="project" value="UniProtKB-SubCell"/>
</dbReference>
<protein>
    <submittedName>
        <fullName evidence="7">Membrane protein</fullName>
    </submittedName>
</protein>
<feature type="transmembrane region" description="Helical" evidence="6">
    <location>
        <begin position="86"/>
        <end position="108"/>
    </location>
</feature>
<evidence type="ECO:0000256" key="3">
    <source>
        <dbReference type="ARBA" id="ARBA00022692"/>
    </source>
</evidence>
<comment type="subcellular location">
    <subcellularLocation>
        <location evidence="1">Membrane</location>
        <topology evidence="1">Multi-pass membrane protein</topology>
    </subcellularLocation>
</comment>
<name>A0A7I9VP90_9BACT</name>
<dbReference type="Proteomes" id="UP000503640">
    <property type="component" value="Unassembled WGS sequence"/>
</dbReference>
<evidence type="ECO:0000256" key="2">
    <source>
        <dbReference type="ARBA" id="ARBA00007511"/>
    </source>
</evidence>
<reference evidence="8" key="1">
    <citation type="journal article" date="2020" name="Appl. Environ. Microbiol.">
        <title>Diazotrophic Anaeromyxobacter Isolates from Soils.</title>
        <authorList>
            <person name="Masuda Y."/>
            <person name="Yamanaka H."/>
            <person name="Xu Z.X."/>
            <person name="Shiratori Y."/>
            <person name="Aono T."/>
            <person name="Amachi S."/>
            <person name="Senoo K."/>
            <person name="Itoh H."/>
        </authorList>
    </citation>
    <scope>NUCLEOTIDE SEQUENCE [LARGE SCALE GENOMIC DNA]</scope>
    <source>
        <strain evidence="8">R267</strain>
    </source>
</reference>
<feature type="transmembrane region" description="Helical" evidence="6">
    <location>
        <begin position="260"/>
        <end position="282"/>
    </location>
</feature>
<evidence type="ECO:0000256" key="6">
    <source>
        <dbReference type="SAM" id="Phobius"/>
    </source>
</evidence>
<evidence type="ECO:0000313" key="8">
    <source>
        <dbReference type="Proteomes" id="UP000503640"/>
    </source>
</evidence>
<feature type="transmembrane region" description="Helical" evidence="6">
    <location>
        <begin position="21"/>
        <end position="40"/>
    </location>
</feature>
<dbReference type="InterPro" id="IPR005496">
    <property type="entry name" value="Integral_membrane_TerC"/>
</dbReference>
<proteinExistence type="inferred from homology"/>
<feature type="transmembrane region" description="Helical" evidence="6">
    <location>
        <begin position="234"/>
        <end position="254"/>
    </location>
</feature>
<keyword evidence="5 6" id="KW-0472">Membrane</keyword>
<evidence type="ECO:0000256" key="4">
    <source>
        <dbReference type="ARBA" id="ARBA00022989"/>
    </source>
</evidence>
<comment type="caution">
    <text evidence="7">The sequence shown here is derived from an EMBL/GenBank/DDBJ whole genome shotgun (WGS) entry which is preliminary data.</text>
</comment>
<keyword evidence="8" id="KW-1185">Reference proteome</keyword>
<feature type="transmembrane region" description="Helical" evidence="6">
    <location>
        <begin position="207"/>
        <end position="227"/>
    </location>
</feature>
<sequence length="302" mass="32221">MLALDLGVFHRKEHVVRAREALAWSAVWVGLALAFAGLVWKVEGPGRGLEFLTGYVIEKSLSVDNLFVFVVLFGALGIPPVHQHRVLFWGILSALVLRGAMIGAGAALLARFHFVVYLFGGFLVLTAIRLALAGRAGHDPGQSRLLAALHRVVPGTTRFEGHRFFTREGGRRVATPLFFALAVIELSDVLFAVDSIPAIFAVTSDPFIVFTSNVFAILGLRSLYFLVAGAVARFVYLKPSLAAVLGFVGVKMILADVVHVPAAISLAVVVAILAAGAAASVVQARRQAARLRPKSEAAAAPR</sequence>
<evidence type="ECO:0000313" key="7">
    <source>
        <dbReference type="EMBL" id="GEJ58224.1"/>
    </source>
</evidence>
<feature type="transmembrane region" description="Helical" evidence="6">
    <location>
        <begin position="177"/>
        <end position="201"/>
    </location>
</feature>
<evidence type="ECO:0000256" key="5">
    <source>
        <dbReference type="ARBA" id="ARBA00023136"/>
    </source>
</evidence>
<comment type="similarity">
    <text evidence="2">Belongs to the TerC family.</text>
</comment>
<gene>
    <name evidence="7" type="ORF">AMYX_29650</name>
</gene>
<dbReference type="AlphaFoldDB" id="A0A7I9VP90"/>
<accession>A0A7I9VP90</accession>
<dbReference type="EMBL" id="BJTG01000007">
    <property type="protein sequence ID" value="GEJ58224.1"/>
    <property type="molecule type" value="Genomic_DNA"/>
</dbReference>
<organism evidence="7 8">
    <name type="scientific">Anaeromyxobacter diazotrophicus</name>
    <dbReference type="NCBI Taxonomy" id="2590199"/>
    <lineage>
        <taxon>Bacteria</taxon>
        <taxon>Pseudomonadati</taxon>
        <taxon>Myxococcota</taxon>
        <taxon>Myxococcia</taxon>
        <taxon>Myxococcales</taxon>
        <taxon>Cystobacterineae</taxon>
        <taxon>Anaeromyxobacteraceae</taxon>
        <taxon>Anaeromyxobacter</taxon>
    </lineage>
</organism>
<feature type="transmembrane region" description="Helical" evidence="6">
    <location>
        <begin position="60"/>
        <end position="79"/>
    </location>
</feature>
<feature type="transmembrane region" description="Helical" evidence="6">
    <location>
        <begin position="114"/>
        <end position="132"/>
    </location>
</feature>
<dbReference type="Pfam" id="PF03741">
    <property type="entry name" value="TerC"/>
    <property type="match status" value="1"/>
</dbReference>
<dbReference type="InterPro" id="IPR022369">
    <property type="entry name" value="Integral_membrane_TerC_rswitch"/>
</dbReference>
<dbReference type="PANTHER" id="PTHR30238:SF0">
    <property type="entry name" value="THYLAKOID MEMBRANE PROTEIN TERC, CHLOROPLASTIC"/>
    <property type="match status" value="1"/>
</dbReference>
<dbReference type="NCBIfam" id="TIGR03718">
    <property type="entry name" value="R_switched_Alx"/>
    <property type="match status" value="1"/>
</dbReference>
<keyword evidence="4 6" id="KW-1133">Transmembrane helix</keyword>
<dbReference type="PANTHER" id="PTHR30238">
    <property type="entry name" value="MEMBRANE BOUND PREDICTED REDOX MODULATOR"/>
    <property type="match status" value="1"/>
</dbReference>
<evidence type="ECO:0000256" key="1">
    <source>
        <dbReference type="ARBA" id="ARBA00004141"/>
    </source>
</evidence>
<keyword evidence="3 6" id="KW-0812">Transmembrane</keyword>